<dbReference type="GO" id="GO:0008270">
    <property type="term" value="F:zinc ion binding"/>
    <property type="evidence" value="ECO:0007669"/>
    <property type="project" value="UniProtKB-KW"/>
</dbReference>
<dbReference type="Proteomes" id="UP000266743">
    <property type="component" value="Chromosome 10"/>
</dbReference>
<dbReference type="PANTHER" id="PTHR36688">
    <property type="entry name" value="ENDO/EXONUCLEASE/PHOSPHATASE DOMAIN-CONTAINING PROTEIN"/>
    <property type="match status" value="1"/>
</dbReference>
<evidence type="ECO:0000259" key="4">
    <source>
        <dbReference type="PROSITE" id="PS50878"/>
    </source>
</evidence>
<keyword evidence="6" id="KW-0695">RNA-directed DNA polymerase</keyword>
<feature type="domain" description="C2H2-type" evidence="3">
    <location>
        <begin position="1510"/>
        <end position="1533"/>
    </location>
</feature>
<dbReference type="EMBL" id="QSBY01000010">
    <property type="protein sequence ID" value="RHW68758.1"/>
    <property type="molecule type" value="Genomic_DNA"/>
</dbReference>
<proteinExistence type="predicted"/>
<dbReference type="InterPro" id="IPR013087">
    <property type="entry name" value="Znf_C2H2_type"/>
</dbReference>
<dbReference type="PROSITE" id="PS50157">
    <property type="entry name" value="ZINC_FINGER_C2H2_2"/>
    <property type="match status" value="3"/>
</dbReference>
<feature type="domain" description="RNase H type-1" evidence="5">
    <location>
        <begin position="1016"/>
        <end position="1157"/>
    </location>
</feature>
<dbReference type="Gene3D" id="3.60.10.10">
    <property type="entry name" value="Endonuclease/exonuclease/phosphatase"/>
    <property type="match status" value="1"/>
</dbReference>
<accession>A0A3L6KYB9</accession>
<evidence type="ECO:0000259" key="3">
    <source>
        <dbReference type="PROSITE" id="PS50157"/>
    </source>
</evidence>
<dbReference type="InterPro" id="IPR012337">
    <property type="entry name" value="RNaseH-like_sf"/>
</dbReference>
<dbReference type="PANTHER" id="PTHR36688:SF2">
    <property type="entry name" value="ENDONUCLEASE_EXONUCLEASE_PHOSPHATASE DOMAIN-CONTAINING PROTEIN"/>
    <property type="match status" value="1"/>
</dbReference>
<dbReference type="InterPro" id="IPR036236">
    <property type="entry name" value="Znf_C2H2_sf"/>
</dbReference>
<feature type="domain" description="C2H2-type" evidence="3">
    <location>
        <begin position="1459"/>
        <end position="1487"/>
    </location>
</feature>
<dbReference type="GO" id="GO:0003676">
    <property type="term" value="F:nucleic acid binding"/>
    <property type="evidence" value="ECO:0007669"/>
    <property type="project" value="InterPro"/>
</dbReference>
<dbReference type="GO" id="GO:0004523">
    <property type="term" value="F:RNA-DNA hybrid ribonuclease activity"/>
    <property type="evidence" value="ECO:0007669"/>
    <property type="project" value="InterPro"/>
</dbReference>
<dbReference type="Gene3D" id="3.30.420.10">
    <property type="entry name" value="Ribonuclease H-like superfamily/Ribonuclease H"/>
    <property type="match status" value="1"/>
</dbReference>
<dbReference type="CDD" id="cd09276">
    <property type="entry name" value="Rnase_HI_RT_non_LTR"/>
    <property type="match status" value="1"/>
</dbReference>
<dbReference type="Pfam" id="PF00075">
    <property type="entry name" value="RNase_H"/>
    <property type="match status" value="1"/>
</dbReference>
<feature type="domain" description="C2H2-type" evidence="3">
    <location>
        <begin position="1341"/>
        <end position="1364"/>
    </location>
</feature>
<dbReference type="PROSITE" id="PS50879">
    <property type="entry name" value="RNASE_H_1"/>
    <property type="match status" value="1"/>
</dbReference>
<dbReference type="SUPFAM" id="SSF57667">
    <property type="entry name" value="beta-beta-alpha zinc fingers"/>
    <property type="match status" value="1"/>
</dbReference>
<feature type="domain" description="Reverse transcriptase" evidence="4">
    <location>
        <begin position="537"/>
        <end position="805"/>
    </location>
</feature>
<evidence type="ECO:0000259" key="5">
    <source>
        <dbReference type="PROSITE" id="PS50879"/>
    </source>
</evidence>
<sequence>MPATSTSRQGPVPRLIVGSQEPAEFLSWGTLLCSGHGIIQHRDQQRLAGTPFFICRSLGTCQRVISSIIRTKMLLSGDREENPGPSLRGVQWNCAGLTQGKRLALHKTLVDERIAFFLLSEIRMMFGEAACFSVAGYQHHGIARNCKGGGVSILVREDLPVETGMAVVGLIEQVHATIHLARGTALTVTSAYIPPKHTFTATDLDTLLTTDGAQLIGADANAHALAWDRASPPNTKGETLTQWCIDNQFLVCNTGECTRYARHHGESTPDVTLSRNCTVYTWTSLYSPDNDHHHIFFDVIVGDGTDALNYPRLRKPMYAWLKADWRNFRLKVDELCRKIGREKNVNTLEQKLSSAIRIATKVSVPRGCRATPPHWAPELAKLDEEIAGCGPSHRREKFVVTRKQILDRTTKKRWSTLCSRLAVSDRCSWHIVKKVYAPQPLTTPAVLVDNAAITDYRQAERFSKLYSSRARRHPDSHPPAPIKKTASEFSPITMAELRRSIKLLQSGSAAGPDCLYNEALQHLGRTALNVVLRLFNESLRTGVVPPAWKTGVIIPILKAGKKAEDLDSYRPVTLTSCLCKVMERIIAARLRDTVESQLTPQQSGFRPGCSTLEQLLHVRTALCRPTHQSRMGAVFVDYEKAFDTVDHDKIAREMHRMKVSPHIVKWCVSFLSNRTGRGRFKEKLSRSRTFERGVPQGTVLGPIMFIIVMNSLSQRLAEVPLLQHGFFADDLTLLARHTERDVINHTLQCGLNVVLQWSKEYFMSVNVAKTKCTLFGCIERHPLTLQLDGERIGADRTPKLLGVTFQCLRGMATHAAETRRKMDFRLLQIAAISASTWGPRRQVLRAFYLALVQAHTMYGIEVWYWDASERSRDLLASAQHKASRIIAGIPHGTRKEDSLLEANLLPLKTVTLVRSMKFILMCESRGGCLRRSAEEVYHSKNPVRALHSRIMRSYPHLHIEPREHPPETSTLRHSCRPIFHTQIKPVCADDPDDVKREASEKWIERHFARRGKEPPRREHYELWTDGSVSLGEKSGAAALLYRNNTLICAPKTGAGELSCSYRAECVALEIGLQRLLKWLLAYRSTPSRLSIFSDSLSMLTALQTGPLAVTDPILRRLWRLLLQVQRRKIRIRLQFVFGHCGVKRNEVCDDMAKKAADLPQLRDTWIPDIIAYAKRVLRSEEVHENTHRFGITGNHFPTKHKEELTREQETALARFRVGSSRHYGWMLRKINPSVPPQCRWCNPQHAAMGPTIQTAPTVATRTLQRTSEPTKCTECDATYQCRSSAVTHMVNKHGFVRADALRRIKYGDATPAVDIPPEPPPVVAVVPLPSSTRVPMRPQLLHCTLCASKFAVPGRLLHHLRTIHGIGSGSFRVKRGRENEDSVQGDGRAPAAPASQDTRKLPFQFDLCEASFGTRSSLSLHKKFKHKSIVTGDGTVVLVQFPRKRAREGNVDATGKGEVQCGVCQKVLSCRDSLIRHCKAFHKGEGVELKCSKSTKFCATDSPHTNASMSVCPTCGRQCASKTGLTLHQKKMHGMRVECAVTSQRGDCEETSLHLMSCPGLKELRVRFAVEGVCVQDVCFSKRLAQFLIAVERSRPQVKSSAKVTVIQPTLPSATSPFIAECGASRKSTGRRNSPDTLRDRGGMQSTSNRNRKRERE</sequence>
<dbReference type="Pfam" id="PF14529">
    <property type="entry name" value="Exo_endo_phos_2"/>
    <property type="match status" value="1"/>
</dbReference>
<keyword evidence="6" id="KW-0548">Nucleotidyltransferase</keyword>
<protein>
    <submittedName>
        <fullName evidence="6">Reverse transcriptase</fullName>
    </submittedName>
</protein>
<name>A0A3L6KYB9_9TRYP</name>
<dbReference type="SUPFAM" id="SSF56672">
    <property type="entry name" value="DNA/RNA polymerases"/>
    <property type="match status" value="1"/>
</dbReference>
<keyword evidence="6" id="KW-0808">Transferase</keyword>
<dbReference type="InterPro" id="IPR052560">
    <property type="entry name" value="RdDP_mobile_element"/>
</dbReference>
<dbReference type="InterPro" id="IPR002156">
    <property type="entry name" value="RNaseH_domain"/>
</dbReference>
<dbReference type="CDD" id="cd01650">
    <property type="entry name" value="RT_nLTR_like"/>
    <property type="match status" value="1"/>
</dbReference>
<dbReference type="InterPro" id="IPR000477">
    <property type="entry name" value="RT_dom"/>
</dbReference>
<dbReference type="GO" id="GO:0003964">
    <property type="term" value="F:RNA-directed DNA polymerase activity"/>
    <property type="evidence" value="ECO:0007669"/>
    <property type="project" value="UniProtKB-KW"/>
</dbReference>
<dbReference type="InterPro" id="IPR036397">
    <property type="entry name" value="RNaseH_sf"/>
</dbReference>
<evidence type="ECO:0000256" key="2">
    <source>
        <dbReference type="SAM" id="MobiDB-lite"/>
    </source>
</evidence>
<feature type="region of interest" description="Disordered" evidence="2">
    <location>
        <begin position="1374"/>
        <end position="1397"/>
    </location>
</feature>
<keyword evidence="1" id="KW-0479">Metal-binding</keyword>
<gene>
    <name evidence="6" type="ORF">DPX39_100005100</name>
</gene>
<evidence type="ECO:0000313" key="6">
    <source>
        <dbReference type="EMBL" id="RHW68758.1"/>
    </source>
</evidence>
<dbReference type="SUPFAM" id="SSF56219">
    <property type="entry name" value="DNase I-like"/>
    <property type="match status" value="1"/>
</dbReference>
<reference evidence="6 7" key="1">
    <citation type="submission" date="2018-09" db="EMBL/GenBank/DDBJ databases">
        <title>whole genome sequence of T. equiperdum IVM-t1 strain.</title>
        <authorList>
            <person name="Suganuma K."/>
        </authorList>
    </citation>
    <scope>NUCLEOTIDE SEQUENCE [LARGE SCALE GENOMIC DNA]</scope>
    <source>
        <strain evidence="6 7">IVM-t1</strain>
    </source>
</reference>
<dbReference type="SMART" id="SM00355">
    <property type="entry name" value="ZnF_C2H2"/>
    <property type="match status" value="5"/>
</dbReference>
<dbReference type="PROSITE" id="PS50878">
    <property type="entry name" value="RT_POL"/>
    <property type="match status" value="1"/>
</dbReference>
<dbReference type="SUPFAM" id="SSF53098">
    <property type="entry name" value="Ribonuclease H-like"/>
    <property type="match status" value="1"/>
</dbReference>
<dbReference type="InterPro" id="IPR036691">
    <property type="entry name" value="Endo/exonu/phosph_ase_sf"/>
</dbReference>
<keyword evidence="1" id="KW-0862">Zinc</keyword>
<comment type="caution">
    <text evidence="6">The sequence shown here is derived from an EMBL/GenBank/DDBJ whole genome shotgun (WGS) entry which is preliminary data.</text>
</comment>
<dbReference type="InterPro" id="IPR005135">
    <property type="entry name" value="Endo/exonuclease/phosphatase"/>
</dbReference>
<dbReference type="Gene3D" id="3.30.160.60">
    <property type="entry name" value="Classic Zinc Finger"/>
    <property type="match status" value="2"/>
</dbReference>
<dbReference type="PROSITE" id="PS00028">
    <property type="entry name" value="ZINC_FINGER_C2H2_1"/>
    <property type="match status" value="4"/>
</dbReference>
<dbReference type="InterPro" id="IPR043502">
    <property type="entry name" value="DNA/RNA_pol_sf"/>
</dbReference>
<feature type="region of interest" description="Disordered" evidence="2">
    <location>
        <begin position="1618"/>
        <end position="1657"/>
    </location>
</feature>
<feature type="compositionally biased region" description="Basic and acidic residues" evidence="2">
    <location>
        <begin position="1633"/>
        <end position="1642"/>
    </location>
</feature>
<evidence type="ECO:0000256" key="1">
    <source>
        <dbReference type="PROSITE-ProRule" id="PRU00042"/>
    </source>
</evidence>
<organism evidence="6 7">
    <name type="scientific">Trypanosoma brucei equiperdum</name>
    <dbReference type="NCBI Taxonomy" id="630700"/>
    <lineage>
        <taxon>Eukaryota</taxon>
        <taxon>Discoba</taxon>
        <taxon>Euglenozoa</taxon>
        <taxon>Kinetoplastea</taxon>
        <taxon>Metakinetoplastina</taxon>
        <taxon>Trypanosomatida</taxon>
        <taxon>Trypanosomatidae</taxon>
        <taxon>Trypanosoma</taxon>
    </lineage>
</organism>
<keyword evidence="1" id="KW-0863">Zinc-finger</keyword>
<dbReference type="Pfam" id="PF00078">
    <property type="entry name" value="RVT_1"/>
    <property type="match status" value="1"/>
</dbReference>
<evidence type="ECO:0000313" key="7">
    <source>
        <dbReference type="Proteomes" id="UP000266743"/>
    </source>
</evidence>